<organism evidence="1 2">
    <name type="scientific">Paenibacillus mesotrionivorans</name>
    <dbReference type="NCBI Taxonomy" id="3160968"/>
    <lineage>
        <taxon>Bacteria</taxon>
        <taxon>Bacillati</taxon>
        <taxon>Bacillota</taxon>
        <taxon>Bacilli</taxon>
        <taxon>Bacillales</taxon>
        <taxon>Paenibacillaceae</taxon>
        <taxon>Paenibacillus</taxon>
    </lineage>
</organism>
<comment type="caution">
    <text evidence="1">The sequence shown here is derived from an EMBL/GenBank/DDBJ whole genome shotgun (WGS) entry which is preliminary data.</text>
</comment>
<keyword evidence="2" id="KW-1185">Reference proteome</keyword>
<gene>
    <name evidence="1" type="ORF">ACI1P1_04420</name>
</gene>
<accession>A0ACC7NV16</accession>
<reference evidence="1" key="1">
    <citation type="submission" date="2024-12" db="EMBL/GenBank/DDBJ databases">
        <authorList>
            <person name="Wu N."/>
        </authorList>
    </citation>
    <scope>NUCLEOTIDE SEQUENCE</scope>
    <source>
        <strain evidence="1">P15</strain>
    </source>
</reference>
<proteinExistence type="predicted"/>
<sequence>MTERLHTRPYLHRIRKAPLVLSLSLLVAAALAGCGEKAATPVAEAQSGKNLKKIVIAEPLHLTGYLPMYVAQREGYFAEEGLEVQVIQATGGAHVTAVVSGDAWGVIGGPESNALANTNSSDPIMSVVNVVNRANVYLMAKSGTAPKSTSKEDLKEFLKGKKVNANRHGGTPNLLTRYLLLDVGLDPEKDVQLLEPADGSTVVTMVKQGAADIANGAEPQIVDGINQKVWDEPFYKFPSLGDFAYSVVSVKKSTITKDPETVQKFTNAMIKALKKVQSDKELAKTNLKAEFPTLSEEAVKASLDRAYADRLWSPDGIISEKALENDMNVMIKTGIFKGTYTYDGLVDMQFAKKANEAAAK</sequence>
<evidence type="ECO:0000313" key="2">
    <source>
        <dbReference type="Proteomes" id="UP001631969"/>
    </source>
</evidence>
<protein>
    <submittedName>
        <fullName evidence="1">ABC transporter substrate-binding protein</fullName>
    </submittedName>
</protein>
<name>A0ACC7NV16_9BACL</name>
<dbReference type="Proteomes" id="UP001631969">
    <property type="component" value="Unassembled WGS sequence"/>
</dbReference>
<evidence type="ECO:0000313" key="1">
    <source>
        <dbReference type="EMBL" id="MFM9327541.1"/>
    </source>
</evidence>
<dbReference type="EMBL" id="JBJURJ010000002">
    <property type="protein sequence ID" value="MFM9327541.1"/>
    <property type="molecule type" value="Genomic_DNA"/>
</dbReference>